<evidence type="ECO:0000313" key="3">
    <source>
        <dbReference type="Proteomes" id="UP000238157"/>
    </source>
</evidence>
<evidence type="ECO:0000313" key="2">
    <source>
        <dbReference type="EMBL" id="PRY85145.1"/>
    </source>
</evidence>
<dbReference type="EMBL" id="PVTR01000014">
    <property type="protein sequence ID" value="PRY85145.1"/>
    <property type="molecule type" value="Genomic_DNA"/>
</dbReference>
<dbReference type="Gene3D" id="3.90.1300.10">
    <property type="entry name" value="Amidase signature (AS) domain"/>
    <property type="match status" value="1"/>
</dbReference>
<accession>A0A2T0WER5</accession>
<feature type="domain" description="Amidase" evidence="1">
    <location>
        <begin position="134"/>
        <end position="487"/>
    </location>
</feature>
<dbReference type="InterPro" id="IPR000120">
    <property type="entry name" value="Amidase"/>
</dbReference>
<dbReference type="PANTHER" id="PTHR11895:SF73">
    <property type="entry name" value="AMIDASE FAMILY PROTEIN"/>
    <property type="match status" value="1"/>
</dbReference>
<keyword evidence="2" id="KW-0808">Transferase</keyword>
<dbReference type="InterPro" id="IPR023631">
    <property type="entry name" value="Amidase_dom"/>
</dbReference>
<dbReference type="InterPro" id="IPR036928">
    <property type="entry name" value="AS_sf"/>
</dbReference>
<organism evidence="2 3">
    <name type="scientific">Mongoliibacter ruber</name>
    <dbReference type="NCBI Taxonomy" id="1750599"/>
    <lineage>
        <taxon>Bacteria</taxon>
        <taxon>Pseudomonadati</taxon>
        <taxon>Bacteroidota</taxon>
        <taxon>Cytophagia</taxon>
        <taxon>Cytophagales</taxon>
        <taxon>Cyclobacteriaceae</taxon>
        <taxon>Mongoliibacter</taxon>
    </lineage>
</organism>
<dbReference type="GO" id="GO:0050567">
    <property type="term" value="F:glutaminyl-tRNA synthase (glutamine-hydrolyzing) activity"/>
    <property type="evidence" value="ECO:0007669"/>
    <property type="project" value="TreeGrafter"/>
</dbReference>
<evidence type="ECO:0000259" key="1">
    <source>
        <dbReference type="Pfam" id="PF01425"/>
    </source>
</evidence>
<proteinExistence type="predicted"/>
<dbReference type="RefSeq" id="WP_106135214.1">
    <property type="nucleotide sequence ID" value="NZ_PVTR01000014.1"/>
</dbReference>
<name>A0A2T0WER5_9BACT</name>
<gene>
    <name evidence="2" type="ORF">CLW00_11453</name>
</gene>
<dbReference type="SUPFAM" id="SSF75304">
    <property type="entry name" value="Amidase signature (AS) enzymes"/>
    <property type="match status" value="1"/>
</dbReference>
<dbReference type="OrthoDB" id="9811471at2"/>
<dbReference type="GO" id="GO:0016740">
    <property type="term" value="F:transferase activity"/>
    <property type="evidence" value="ECO:0007669"/>
    <property type="project" value="UniProtKB-KW"/>
</dbReference>
<dbReference type="AlphaFoldDB" id="A0A2T0WER5"/>
<keyword evidence="3" id="KW-1185">Reference proteome</keyword>
<comment type="caution">
    <text evidence="2">The sequence shown here is derived from an EMBL/GenBank/DDBJ whole genome shotgun (WGS) entry which is preliminary data.</text>
</comment>
<sequence length="552" mass="61099">MKKYGWLLLLAGFALGFVVANSGDKIKRSDVRAALNLFHLDFEKAEIDTMLSYLERNRKGYDEMRAFSLGNDVEPALVFDPFPNDVQFPLQNEPSNWAIPEDVILPEDDEEIAFMSIPELASLLKSGKLSSKRLTTIYLDRIKQYDSKLQSFITVTEELALKQAEKADVEFRDGNYKGILHGIPYGIKDLAAVPEYPTTWGAAPYQNQVIDEKASVVIKLEEAGAVLLGKVVSGSLARGDVWFGGKTKNPWDLNQGATGSSAGAGAATAAGLVAFSIGTETLGSIVSPSTRTGITGLRPTYGAVSKAGFMVLSWSMDKVGPICRSAEDCAIVYDYIRGEDPKDRSSKPTSTELNQFIDIHGLKIGYVEDQFNADTARNNVNNKLTLEELRSMGLNLEAVQLPKDYPFDVFDIILRAESGAFFDELITKEGHREMVEQHKGSRANSLRQSRLIPAVEYLQANRHRRRLIEEVHQIFKDYDVIISPTFGGEQMLITNLTGHPALSVPNGIDNEGHPTSITFLGNYFEEAKMLQLAKAYQQTFAHPKGRPSAYKQ</sequence>
<dbReference type="PANTHER" id="PTHR11895">
    <property type="entry name" value="TRANSAMIDASE"/>
    <property type="match status" value="1"/>
</dbReference>
<dbReference type="Pfam" id="PF01425">
    <property type="entry name" value="Amidase"/>
    <property type="match status" value="1"/>
</dbReference>
<protein>
    <submittedName>
        <fullName evidence="2">Asp-tRNA(Asn)/Glu-tRNA(Gln) amidotransferase A subunit family amidase</fullName>
    </submittedName>
</protein>
<dbReference type="Proteomes" id="UP000238157">
    <property type="component" value="Unassembled WGS sequence"/>
</dbReference>
<reference evidence="2 3" key="1">
    <citation type="submission" date="2018-03" db="EMBL/GenBank/DDBJ databases">
        <title>Genomic Encyclopedia of Archaeal and Bacterial Type Strains, Phase II (KMG-II): from individual species to whole genera.</title>
        <authorList>
            <person name="Goeker M."/>
        </authorList>
    </citation>
    <scope>NUCLEOTIDE SEQUENCE [LARGE SCALE GENOMIC DNA]</scope>
    <source>
        <strain evidence="2 3">DSM 27929</strain>
    </source>
</reference>